<sequence>MRLDYKRFSIAFIVLFGIMSVGAFCVNYYADMYGLRDSHHKRLANLVSTKTHLYKPRLEAKASYYTIGSSRFLRINISRLADELHSHTISSAISSITSAEILFIAKQFKKNNVHLIVGLDAFSLNTQKMVQNNRFEEALHTNTLPYWTNLGDFLILIKEKITDFVFQRNTNYAFEQENKQIAPDFTFEKLEQTYFGTPPQKNYLHYFNYTIDLDEITELAKIVDSKDIFIIFPKHAMHYELFEKYGIKEQYFKAIETLVKNTKARVISFYGVNEITSQKDNFDTLGWHFKPKIGGLILDRIFQKGDYLNLPNNFGVELNASNIDSYLQAL</sequence>
<evidence type="ECO:0000313" key="2">
    <source>
        <dbReference type="EMBL" id="SQB98006.1"/>
    </source>
</evidence>
<dbReference type="AlphaFoldDB" id="A0A2X3BFA1"/>
<name>A0A2X3BFA1_9HELI</name>
<dbReference type="RefSeq" id="WP_023946607.1">
    <property type="nucleotide sequence ID" value="NZ_JAERIV010000001.1"/>
</dbReference>
<accession>A0A2X3BFA1</accession>
<evidence type="ECO:0000256" key="1">
    <source>
        <dbReference type="SAM" id="Phobius"/>
    </source>
</evidence>
<organism evidence="2 3">
    <name type="scientific">Helicobacter fennelliae</name>
    <dbReference type="NCBI Taxonomy" id="215"/>
    <lineage>
        <taxon>Bacteria</taxon>
        <taxon>Pseudomonadati</taxon>
        <taxon>Campylobacterota</taxon>
        <taxon>Epsilonproteobacteria</taxon>
        <taxon>Campylobacterales</taxon>
        <taxon>Helicobacteraceae</taxon>
        <taxon>Helicobacter</taxon>
    </lineage>
</organism>
<gene>
    <name evidence="2" type="ORF">NCTC13102_00456</name>
</gene>
<reference evidence="2 3" key="1">
    <citation type="submission" date="2018-06" db="EMBL/GenBank/DDBJ databases">
        <authorList>
            <consortium name="Pathogen Informatics"/>
            <person name="Doyle S."/>
        </authorList>
    </citation>
    <scope>NUCLEOTIDE SEQUENCE [LARGE SCALE GENOMIC DNA]</scope>
    <source>
        <strain evidence="2 3">NCTC13102</strain>
    </source>
</reference>
<protein>
    <submittedName>
        <fullName evidence="2">Uncharacterized protein</fullName>
    </submittedName>
</protein>
<evidence type="ECO:0000313" key="3">
    <source>
        <dbReference type="Proteomes" id="UP000250166"/>
    </source>
</evidence>
<keyword evidence="1" id="KW-0812">Transmembrane</keyword>
<keyword evidence="1" id="KW-1133">Transmembrane helix</keyword>
<feature type="transmembrane region" description="Helical" evidence="1">
    <location>
        <begin position="12"/>
        <end position="30"/>
    </location>
</feature>
<keyword evidence="1" id="KW-0472">Membrane</keyword>
<proteinExistence type="predicted"/>
<dbReference type="EMBL" id="UAWL01000006">
    <property type="protein sequence ID" value="SQB98006.1"/>
    <property type="molecule type" value="Genomic_DNA"/>
</dbReference>
<dbReference type="Proteomes" id="UP000250166">
    <property type="component" value="Unassembled WGS sequence"/>
</dbReference>